<dbReference type="EMBL" id="OZ034821">
    <property type="protein sequence ID" value="CAL1405949.1"/>
    <property type="molecule type" value="Genomic_DNA"/>
</dbReference>
<sequence length="258" mass="30316">MTVLTQSSLEFRQWIADMKLVHHVVQGSWLTWWNKQATNPIAKRLDRFLVSGEWLDIFTNSVARTLSPGVSDHCGLLMDSSPEVESLPKPFKYFKMWRQHPKYEGLVLEAWDEATSGAYYKQFYRKLKFLKDKLKKLNRESYSKISARAREAELELAHRQSEVLLHPNEDNTILELEQATICSELLKAEESLYRQKSRVRYVQEGDANTSYFHRLVKVRNHRQSIKRLLKDDGTEVTTVKEMGQLQWSSINNYWGTKM</sequence>
<proteinExistence type="predicted"/>
<organism evidence="1 2">
    <name type="scientific">Linum trigynum</name>
    <dbReference type="NCBI Taxonomy" id="586398"/>
    <lineage>
        <taxon>Eukaryota</taxon>
        <taxon>Viridiplantae</taxon>
        <taxon>Streptophyta</taxon>
        <taxon>Embryophyta</taxon>
        <taxon>Tracheophyta</taxon>
        <taxon>Spermatophyta</taxon>
        <taxon>Magnoliopsida</taxon>
        <taxon>eudicotyledons</taxon>
        <taxon>Gunneridae</taxon>
        <taxon>Pentapetalae</taxon>
        <taxon>rosids</taxon>
        <taxon>fabids</taxon>
        <taxon>Malpighiales</taxon>
        <taxon>Linaceae</taxon>
        <taxon>Linum</taxon>
    </lineage>
</organism>
<reference evidence="1 2" key="1">
    <citation type="submission" date="2024-04" db="EMBL/GenBank/DDBJ databases">
        <authorList>
            <person name="Fracassetti M."/>
        </authorList>
    </citation>
    <scope>NUCLEOTIDE SEQUENCE [LARGE SCALE GENOMIC DNA]</scope>
</reference>
<name>A0AAV2G5M6_9ROSI</name>
<dbReference type="Gene3D" id="3.60.10.10">
    <property type="entry name" value="Endonuclease/exonuclease/phosphatase"/>
    <property type="match status" value="1"/>
</dbReference>
<keyword evidence="2" id="KW-1185">Reference proteome</keyword>
<protein>
    <submittedName>
        <fullName evidence="1">Uncharacterized protein</fullName>
    </submittedName>
</protein>
<evidence type="ECO:0000313" key="1">
    <source>
        <dbReference type="EMBL" id="CAL1405949.1"/>
    </source>
</evidence>
<dbReference type="InterPro" id="IPR036691">
    <property type="entry name" value="Endo/exonu/phosph_ase_sf"/>
</dbReference>
<dbReference type="PANTHER" id="PTHR33710:SF71">
    <property type="entry name" value="ENDONUCLEASE_EXONUCLEASE_PHOSPHATASE DOMAIN-CONTAINING PROTEIN"/>
    <property type="match status" value="1"/>
</dbReference>
<dbReference type="PANTHER" id="PTHR33710">
    <property type="entry name" value="BNAC02G09200D PROTEIN"/>
    <property type="match status" value="1"/>
</dbReference>
<dbReference type="AlphaFoldDB" id="A0AAV2G5M6"/>
<gene>
    <name evidence="1" type="ORF">LTRI10_LOCUS45707</name>
</gene>
<dbReference type="SUPFAM" id="SSF56219">
    <property type="entry name" value="DNase I-like"/>
    <property type="match status" value="1"/>
</dbReference>
<accession>A0AAV2G5M6</accession>
<dbReference type="Proteomes" id="UP001497516">
    <property type="component" value="Chromosome 8"/>
</dbReference>
<evidence type="ECO:0000313" key="2">
    <source>
        <dbReference type="Proteomes" id="UP001497516"/>
    </source>
</evidence>